<dbReference type="RefSeq" id="WP_161260459.1">
    <property type="nucleotide sequence ID" value="NZ_JAFBDC010000002.1"/>
</dbReference>
<proteinExistence type="predicted"/>
<name>A0A845L9D5_HELGE</name>
<sequence>MEKPGIDVRPSLHYLERVLRQNKAKGGVVRCFFYRQRIGLLASKELSKKSVFQSKGM</sequence>
<evidence type="ECO:0000313" key="2">
    <source>
        <dbReference type="Proteomes" id="UP000471031"/>
    </source>
</evidence>
<dbReference type="OrthoDB" id="9950883at2"/>
<dbReference type="Proteomes" id="UP000471031">
    <property type="component" value="Unassembled WGS sequence"/>
</dbReference>
<accession>A0A845L9D5</accession>
<reference evidence="1 2" key="1">
    <citation type="submission" date="2020-01" db="EMBL/GenBank/DDBJ databases">
        <title>Whole genome sequence of Heliobacterium gestii DSM 11169.</title>
        <authorList>
            <person name="Kyndt J.A."/>
            <person name="Meyer T.E."/>
        </authorList>
    </citation>
    <scope>NUCLEOTIDE SEQUENCE [LARGE SCALE GENOMIC DNA]</scope>
    <source>
        <strain evidence="1 2">DSM 11169</strain>
    </source>
</reference>
<protein>
    <submittedName>
        <fullName evidence="1">Uncharacterized protein</fullName>
    </submittedName>
</protein>
<dbReference type="AlphaFoldDB" id="A0A845L9D5"/>
<evidence type="ECO:0000313" key="1">
    <source>
        <dbReference type="EMBL" id="MZP41864.1"/>
    </source>
</evidence>
<keyword evidence="2" id="KW-1185">Reference proteome</keyword>
<dbReference type="EMBL" id="WXEX01000002">
    <property type="protein sequence ID" value="MZP41864.1"/>
    <property type="molecule type" value="Genomic_DNA"/>
</dbReference>
<organism evidence="1 2">
    <name type="scientific">Heliomicrobium gestii</name>
    <name type="common">Heliobacterium gestii</name>
    <dbReference type="NCBI Taxonomy" id="2699"/>
    <lineage>
        <taxon>Bacteria</taxon>
        <taxon>Bacillati</taxon>
        <taxon>Bacillota</taxon>
        <taxon>Clostridia</taxon>
        <taxon>Eubacteriales</taxon>
        <taxon>Heliobacteriaceae</taxon>
        <taxon>Heliomicrobium</taxon>
    </lineage>
</organism>
<gene>
    <name evidence="1" type="ORF">GTO89_02305</name>
</gene>
<comment type="caution">
    <text evidence="1">The sequence shown here is derived from an EMBL/GenBank/DDBJ whole genome shotgun (WGS) entry which is preliminary data.</text>
</comment>